<comment type="caution">
    <text evidence="7">The sequence shown here is derived from an EMBL/GenBank/DDBJ whole genome shotgun (WGS) entry which is preliminary data.</text>
</comment>
<keyword evidence="8" id="KW-1185">Reference proteome</keyword>
<dbReference type="RefSeq" id="WP_146507302.1">
    <property type="nucleotide sequence ID" value="NZ_SIHI01000001.1"/>
</dbReference>
<proteinExistence type="predicted"/>
<evidence type="ECO:0000259" key="6">
    <source>
        <dbReference type="PROSITE" id="PS50011"/>
    </source>
</evidence>
<keyword evidence="2 5" id="KW-0547">Nucleotide-binding</keyword>
<dbReference type="PROSITE" id="PS50011">
    <property type="entry name" value="PROTEIN_KINASE_DOM"/>
    <property type="match status" value="1"/>
</dbReference>
<dbReference type="GO" id="GO:0016020">
    <property type="term" value="C:membrane"/>
    <property type="evidence" value="ECO:0007669"/>
    <property type="project" value="TreeGrafter"/>
</dbReference>
<keyword evidence="1 7" id="KW-0808">Transferase</keyword>
<dbReference type="GO" id="GO:0005776">
    <property type="term" value="C:autophagosome"/>
    <property type="evidence" value="ECO:0007669"/>
    <property type="project" value="TreeGrafter"/>
</dbReference>
<evidence type="ECO:0000256" key="2">
    <source>
        <dbReference type="ARBA" id="ARBA00022741"/>
    </source>
</evidence>
<dbReference type="InterPro" id="IPR045269">
    <property type="entry name" value="Atg1-like"/>
</dbReference>
<dbReference type="PANTHER" id="PTHR24348">
    <property type="entry name" value="SERINE/THREONINE-PROTEIN KINASE UNC-51-RELATED"/>
    <property type="match status" value="1"/>
</dbReference>
<dbReference type="OrthoDB" id="6111975at2"/>
<dbReference type="GO" id="GO:0005829">
    <property type="term" value="C:cytosol"/>
    <property type="evidence" value="ECO:0007669"/>
    <property type="project" value="TreeGrafter"/>
</dbReference>
<dbReference type="CDD" id="cd14014">
    <property type="entry name" value="STKc_PknB_like"/>
    <property type="match status" value="1"/>
</dbReference>
<evidence type="ECO:0000256" key="3">
    <source>
        <dbReference type="ARBA" id="ARBA00022777"/>
    </source>
</evidence>
<accession>A0A5C5X3N1</accession>
<dbReference type="PANTHER" id="PTHR24348:SF22">
    <property type="entry name" value="NON-SPECIFIC SERINE_THREONINE PROTEIN KINASE"/>
    <property type="match status" value="1"/>
</dbReference>
<keyword evidence="3 7" id="KW-0418">Kinase</keyword>
<dbReference type="AlphaFoldDB" id="A0A5C5X3N1"/>
<dbReference type="EC" id="2.7.11.1" evidence="7"/>
<dbReference type="PROSITE" id="PS00107">
    <property type="entry name" value="PROTEIN_KINASE_ATP"/>
    <property type="match status" value="1"/>
</dbReference>
<evidence type="ECO:0000256" key="4">
    <source>
        <dbReference type="ARBA" id="ARBA00022840"/>
    </source>
</evidence>
<evidence type="ECO:0000313" key="8">
    <source>
        <dbReference type="Proteomes" id="UP000317243"/>
    </source>
</evidence>
<protein>
    <submittedName>
        <fullName evidence="7">Serine/threonine-protein kinase PknB</fullName>
        <ecNumber evidence="7">2.7.11.1</ecNumber>
    </submittedName>
</protein>
<sequence length="293" mass="33935">MSFLKRLFKKQEKVHKVNVQKAYQLHNRVGQGSMSKVWKATDPASQSLVAVKVLDKAKLVRLNQRFQGLARPTEGQIAVLLNHPNIVKTHLHGITTDDEEYLVMEFIEGVSLSYLVEVQNERMRENCIWYAIQLGEAMNYLHSNEWIHRDLCPRNIMVTNDELVKVIDFGLMVPNTPDFRKPGNRTGTANYMAPELITRQPTDERIDIYSYSVTCFEMFTGELPWPAADSLEAVLQHVNQPPKDILKLRPDLDEQIANTIMQGLERNPDDRWRTMRRMINEFRAAGERLYPDV</sequence>
<keyword evidence="4 5" id="KW-0067">ATP-binding</keyword>
<dbReference type="SUPFAM" id="SSF56112">
    <property type="entry name" value="Protein kinase-like (PK-like)"/>
    <property type="match status" value="1"/>
</dbReference>
<dbReference type="GO" id="GO:0000407">
    <property type="term" value="C:phagophore assembly site"/>
    <property type="evidence" value="ECO:0007669"/>
    <property type="project" value="TreeGrafter"/>
</dbReference>
<dbReference type="GO" id="GO:0004674">
    <property type="term" value="F:protein serine/threonine kinase activity"/>
    <property type="evidence" value="ECO:0007669"/>
    <property type="project" value="UniProtKB-EC"/>
</dbReference>
<evidence type="ECO:0000313" key="7">
    <source>
        <dbReference type="EMBL" id="TWT57470.1"/>
    </source>
</evidence>
<evidence type="ECO:0000256" key="5">
    <source>
        <dbReference type="PROSITE-ProRule" id="PRU10141"/>
    </source>
</evidence>
<name>A0A5C5X3N1_9PLAN</name>
<gene>
    <name evidence="7" type="primary">pknB_3</name>
    <name evidence="7" type="ORF">KOR42_08310</name>
</gene>
<organism evidence="7 8">
    <name type="scientific">Thalassoglobus neptunius</name>
    <dbReference type="NCBI Taxonomy" id="1938619"/>
    <lineage>
        <taxon>Bacteria</taxon>
        <taxon>Pseudomonadati</taxon>
        <taxon>Planctomycetota</taxon>
        <taxon>Planctomycetia</taxon>
        <taxon>Planctomycetales</taxon>
        <taxon>Planctomycetaceae</taxon>
        <taxon>Thalassoglobus</taxon>
    </lineage>
</organism>
<evidence type="ECO:0000256" key="1">
    <source>
        <dbReference type="ARBA" id="ARBA00022679"/>
    </source>
</evidence>
<feature type="binding site" evidence="5">
    <location>
        <position position="52"/>
    </location>
    <ligand>
        <name>ATP</name>
        <dbReference type="ChEBI" id="CHEBI:30616"/>
    </ligand>
</feature>
<reference evidence="7 8" key="1">
    <citation type="submission" date="2019-02" db="EMBL/GenBank/DDBJ databases">
        <title>Deep-cultivation of Planctomycetes and their phenomic and genomic characterization uncovers novel biology.</title>
        <authorList>
            <person name="Wiegand S."/>
            <person name="Jogler M."/>
            <person name="Boedeker C."/>
            <person name="Pinto D."/>
            <person name="Vollmers J."/>
            <person name="Rivas-Marin E."/>
            <person name="Kohn T."/>
            <person name="Peeters S.H."/>
            <person name="Heuer A."/>
            <person name="Rast P."/>
            <person name="Oberbeckmann S."/>
            <person name="Bunk B."/>
            <person name="Jeske O."/>
            <person name="Meyerdierks A."/>
            <person name="Storesund J.E."/>
            <person name="Kallscheuer N."/>
            <person name="Luecker S."/>
            <person name="Lage O.M."/>
            <person name="Pohl T."/>
            <person name="Merkel B.J."/>
            <person name="Hornburger P."/>
            <person name="Mueller R.-W."/>
            <person name="Bruemmer F."/>
            <person name="Labrenz M."/>
            <person name="Spormann A.M."/>
            <person name="Op Den Camp H."/>
            <person name="Overmann J."/>
            <person name="Amann R."/>
            <person name="Jetten M.S.M."/>
            <person name="Mascher T."/>
            <person name="Medema M.H."/>
            <person name="Devos D.P."/>
            <person name="Kaster A.-K."/>
            <person name="Ovreas L."/>
            <person name="Rohde M."/>
            <person name="Galperin M.Y."/>
            <person name="Jogler C."/>
        </authorList>
    </citation>
    <scope>NUCLEOTIDE SEQUENCE [LARGE SCALE GENOMIC DNA]</scope>
    <source>
        <strain evidence="7 8">KOR42</strain>
    </source>
</reference>
<dbReference type="Pfam" id="PF00069">
    <property type="entry name" value="Pkinase"/>
    <property type="match status" value="1"/>
</dbReference>
<dbReference type="Gene3D" id="1.10.510.10">
    <property type="entry name" value="Transferase(Phosphotransferase) domain 1"/>
    <property type="match status" value="1"/>
</dbReference>
<dbReference type="InterPro" id="IPR011009">
    <property type="entry name" value="Kinase-like_dom_sf"/>
</dbReference>
<dbReference type="InterPro" id="IPR017441">
    <property type="entry name" value="Protein_kinase_ATP_BS"/>
</dbReference>
<dbReference type="EMBL" id="SIHI01000001">
    <property type="protein sequence ID" value="TWT57470.1"/>
    <property type="molecule type" value="Genomic_DNA"/>
</dbReference>
<dbReference type="InterPro" id="IPR000719">
    <property type="entry name" value="Prot_kinase_dom"/>
</dbReference>
<dbReference type="Gene3D" id="3.30.200.20">
    <property type="entry name" value="Phosphorylase Kinase, domain 1"/>
    <property type="match status" value="1"/>
</dbReference>
<feature type="domain" description="Protein kinase" evidence="6">
    <location>
        <begin position="23"/>
        <end position="283"/>
    </location>
</feature>
<dbReference type="Proteomes" id="UP000317243">
    <property type="component" value="Unassembled WGS sequence"/>
</dbReference>
<dbReference type="GO" id="GO:0005524">
    <property type="term" value="F:ATP binding"/>
    <property type="evidence" value="ECO:0007669"/>
    <property type="project" value="UniProtKB-UniRule"/>
</dbReference>